<protein>
    <submittedName>
        <fullName evidence="3">Uncharacterized protein</fullName>
    </submittedName>
</protein>
<feature type="compositionally biased region" description="Low complexity" evidence="1">
    <location>
        <begin position="433"/>
        <end position="456"/>
    </location>
</feature>
<accession>A0A9P3HCW3</accession>
<comment type="caution">
    <text evidence="3">The sequence shown here is derived from an EMBL/GenBank/DDBJ whole genome shotgun (WGS) entry which is preliminary data.</text>
</comment>
<feature type="compositionally biased region" description="Polar residues" evidence="1">
    <location>
        <begin position="495"/>
        <end position="506"/>
    </location>
</feature>
<dbReference type="AlphaFoldDB" id="A0A9P3HCW3"/>
<feature type="compositionally biased region" description="Basic and acidic residues" evidence="1">
    <location>
        <begin position="412"/>
        <end position="429"/>
    </location>
</feature>
<keyword evidence="2" id="KW-0472">Membrane</keyword>
<feature type="compositionally biased region" description="Polar residues" evidence="1">
    <location>
        <begin position="275"/>
        <end position="307"/>
    </location>
</feature>
<gene>
    <name evidence="3" type="ORF">EMPS_06639</name>
</gene>
<feature type="compositionally biased region" description="Low complexity" evidence="1">
    <location>
        <begin position="339"/>
        <end position="351"/>
    </location>
</feature>
<feature type="compositionally biased region" description="Basic and acidic residues" evidence="1">
    <location>
        <begin position="158"/>
        <end position="171"/>
    </location>
</feature>
<feature type="compositionally biased region" description="Polar residues" evidence="1">
    <location>
        <begin position="50"/>
        <end position="77"/>
    </location>
</feature>
<feature type="region of interest" description="Disordered" evidence="1">
    <location>
        <begin position="671"/>
        <end position="695"/>
    </location>
</feature>
<feature type="compositionally biased region" description="Polar residues" evidence="1">
    <location>
        <begin position="673"/>
        <end position="695"/>
    </location>
</feature>
<feature type="region of interest" description="Disordered" evidence="1">
    <location>
        <begin position="1"/>
        <end position="369"/>
    </location>
</feature>
<evidence type="ECO:0000313" key="4">
    <source>
        <dbReference type="Proteomes" id="UP000827284"/>
    </source>
</evidence>
<proteinExistence type="predicted"/>
<feature type="compositionally biased region" description="Polar residues" evidence="1">
    <location>
        <begin position="569"/>
        <end position="593"/>
    </location>
</feature>
<dbReference type="OrthoDB" id="2424925at2759"/>
<sequence length="776" mass="85950">MAPWSRAVVPETASTSSAAAAAAAAAPPLLQPRRSHTPSSAAQPQSQTQNQVVRSLAPSTHTALRHSTSNTSLSATYPSKDATEVTVSLSDAEDKDKTPTAVHRNIGDNTPRPSHQKILSHKSSTDTLKAEAATSSTTSSSKANLGSITAPTTHRGHGPSEGRSRNRRQEHVSSSTTSPPQRRRSGHRSAQPSSLQQTTPARSNSTSKKFSLRSKKKRQEREDQEREERRLKEEADEAIRRKHGEYHPPGQSQGQIHTHRLPRHQDQHEVERQRSFTSLRQQYQYQQRHNSGSSSRVVSPTPGSKSPPSVEDLRLYYQQQHQHDRDRDRARDRSRHSSRSSSSYSSRQGSRGTSPEASAAVRYGHHHQHAVASTVANGLSLNDLDPEGILSEYWETQSEQDDPDLDAFGPLRGDHRRDGNSLDQERKSSMDTNSSYQSNPSSMSNGNSSRQSRQSQTAVDARSYHSHGGVGLGNNLLYPSHFALQQQHLQEQLQKTPIQQPAPTHQSRTDSRLSSHRGLRALEMGELKPQHQSWPLNNASQTGIVTGLDPAIEVSNPSGSSHHQHQQNRLHGSISGTFRPGSSQSQNHYQSAQRSRDNMVERYLYHARANSPSNSNVASSSNHRSSSSNNHHPHLYHLDHPHHPRSTSAFGHHTSIDMAAVEALRAKAGSRASRMNGSSTIHTGSGTNTAVATSPNAGMFNKEIDETMELPDEHNYLAPLPPFQQGPAYTRVPKRMFCQWFCGGCRWWVLLLLVFILLVAAAIVFVSLKHYWPSWL</sequence>
<reference evidence="3" key="2">
    <citation type="journal article" date="2022" name="Microbiol. Resour. Announc.">
        <title>Whole-Genome Sequence of Entomortierella parvispora E1425, a Mucoromycotan Fungus Associated with Burkholderiaceae-Related Endosymbiotic Bacteria.</title>
        <authorList>
            <person name="Herlambang A."/>
            <person name="Guo Y."/>
            <person name="Takashima Y."/>
            <person name="Narisawa K."/>
            <person name="Ohta H."/>
            <person name="Nishizawa T."/>
        </authorList>
    </citation>
    <scope>NUCLEOTIDE SEQUENCE</scope>
    <source>
        <strain evidence="3">E1425</strain>
    </source>
</reference>
<dbReference type="Proteomes" id="UP000827284">
    <property type="component" value="Unassembled WGS sequence"/>
</dbReference>
<evidence type="ECO:0000256" key="1">
    <source>
        <dbReference type="SAM" id="MobiDB-lite"/>
    </source>
</evidence>
<organism evidence="3 4">
    <name type="scientific">Entomortierella parvispora</name>
    <dbReference type="NCBI Taxonomy" id="205924"/>
    <lineage>
        <taxon>Eukaryota</taxon>
        <taxon>Fungi</taxon>
        <taxon>Fungi incertae sedis</taxon>
        <taxon>Mucoromycota</taxon>
        <taxon>Mortierellomycotina</taxon>
        <taxon>Mortierellomycetes</taxon>
        <taxon>Mortierellales</taxon>
        <taxon>Mortierellaceae</taxon>
        <taxon>Entomortierella</taxon>
    </lineage>
</organism>
<feature type="compositionally biased region" description="Basic and acidic residues" evidence="1">
    <location>
        <begin position="263"/>
        <end position="274"/>
    </location>
</feature>
<feature type="region of interest" description="Disordered" evidence="1">
    <location>
        <begin position="550"/>
        <end position="596"/>
    </location>
</feature>
<feature type="compositionally biased region" description="Low complexity" evidence="1">
    <location>
        <begin position="37"/>
        <end position="49"/>
    </location>
</feature>
<feature type="compositionally biased region" description="Low complexity" evidence="1">
    <location>
        <begin position="12"/>
        <end position="26"/>
    </location>
</feature>
<keyword evidence="4" id="KW-1185">Reference proteome</keyword>
<keyword evidence="2" id="KW-1133">Transmembrane helix</keyword>
<feature type="region of interest" description="Disordered" evidence="1">
    <location>
        <begin position="609"/>
        <end position="650"/>
    </location>
</feature>
<feature type="compositionally biased region" description="Basic and acidic residues" evidence="1">
    <location>
        <begin position="321"/>
        <end position="331"/>
    </location>
</feature>
<reference evidence="3" key="1">
    <citation type="submission" date="2021-11" db="EMBL/GenBank/DDBJ databases">
        <authorList>
            <person name="Herlambang A."/>
            <person name="Guo Y."/>
            <person name="Takashima Y."/>
            <person name="Nishizawa T."/>
        </authorList>
    </citation>
    <scope>NUCLEOTIDE SEQUENCE</scope>
    <source>
        <strain evidence="3">E1425</strain>
    </source>
</reference>
<name>A0A9P3HCW3_9FUNG</name>
<feature type="transmembrane region" description="Helical" evidence="2">
    <location>
        <begin position="747"/>
        <end position="768"/>
    </location>
</feature>
<feature type="region of interest" description="Disordered" evidence="1">
    <location>
        <begin position="396"/>
        <end position="466"/>
    </location>
</feature>
<evidence type="ECO:0000313" key="3">
    <source>
        <dbReference type="EMBL" id="GJJ74281.1"/>
    </source>
</evidence>
<feature type="compositionally biased region" description="Low complexity" evidence="1">
    <location>
        <begin position="609"/>
        <end position="630"/>
    </location>
</feature>
<feature type="compositionally biased region" description="Polar residues" evidence="1">
    <location>
        <begin position="142"/>
        <end position="152"/>
    </location>
</feature>
<feature type="compositionally biased region" description="Polar residues" evidence="1">
    <location>
        <begin position="188"/>
        <end position="204"/>
    </location>
</feature>
<feature type="region of interest" description="Disordered" evidence="1">
    <location>
        <begin position="489"/>
        <end position="515"/>
    </location>
</feature>
<keyword evidence="2" id="KW-0812">Transmembrane</keyword>
<evidence type="ECO:0000256" key="2">
    <source>
        <dbReference type="SAM" id="Phobius"/>
    </source>
</evidence>
<dbReference type="EMBL" id="BQFW01000008">
    <property type="protein sequence ID" value="GJJ74281.1"/>
    <property type="molecule type" value="Genomic_DNA"/>
</dbReference>
<feature type="compositionally biased region" description="Basic and acidic residues" evidence="1">
    <location>
        <begin position="219"/>
        <end position="239"/>
    </location>
</feature>